<dbReference type="Proteomes" id="UP000184386">
    <property type="component" value="Unassembled WGS sequence"/>
</dbReference>
<feature type="transmembrane region" description="Helical" evidence="1">
    <location>
        <begin position="46"/>
        <end position="63"/>
    </location>
</feature>
<dbReference type="PANTHER" id="PTHR37810:SF5">
    <property type="entry name" value="IMMUNITY PROTEIN SDPI"/>
    <property type="match status" value="1"/>
</dbReference>
<keyword evidence="1" id="KW-1133">Transmembrane helix</keyword>
<name>A0A1M6K6W9_9FIRM</name>
<dbReference type="PANTHER" id="PTHR37810">
    <property type="entry name" value="IMMUNITY PROTEIN SDPI"/>
    <property type="match status" value="1"/>
</dbReference>
<dbReference type="OrthoDB" id="9808690at2"/>
<dbReference type="STRING" id="1121322.SAMN02745136_00345"/>
<feature type="domain" description="DUF1648" evidence="2">
    <location>
        <begin position="11"/>
        <end position="56"/>
    </location>
</feature>
<keyword evidence="1" id="KW-0472">Membrane</keyword>
<evidence type="ECO:0000259" key="2">
    <source>
        <dbReference type="Pfam" id="PF07853"/>
    </source>
</evidence>
<dbReference type="GO" id="GO:0009636">
    <property type="term" value="P:response to toxic substance"/>
    <property type="evidence" value="ECO:0007669"/>
    <property type="project" value="TreeGrafter"/>
</dbReference>
<keyword evidence="1" id="KW-0812">Transmembrane</keyword>
<dbReference type="Pfam" id="PF13630">
    <property type="entry name" value="SdpI"/>
    <property type="match status" value="1"/>
</dbReference>
<feature type="transmembrane region" description="Helical" evidence="1">
    <location>
        <begin position="168"/>
        <end position="188"/>
    </location>
</feature>
<dbReference type="RefSeq" id="WP_073272322.1">
    <property type="nucleotide sequence ID" value="NZ_FRAC01000006.1"/>
</dbReference>
<protein>
    <submittedName>
        <fullName evidence="3">Uncharacterized membrane protein</fullName>
    </submittedName>
</protein>
<proteinExistence type="predicted"/>
<feature type="transmembrane region" description="Helical" evidence="1">
    <location>
        <begin position="194"/>
        <end position="214"/>
    </location>
</feature>
<dbReference type="InterPro" id="IPR025962">
    <property type="entry name" value="SdpI/YhfL"/>
</dbReference>
<keyword evidence="4" id="KW-1185">Reference proteome</keyword>
<dbReference type="PIRSF" id="PIRSF038959">
    <property type="entry name" value="SdpI"/>
    <property type="match status" value="1"/>
</dbReference>
<reference evidence="3 4" key="1">
    <citation type="submission" date="2016-11" db="EMBL/GenBank/DDBJ databases">
        <authorList>
            <person name="Jaros S."/>
            <person name="Januszkiewicz K."/>
            <person name="Wedrychowicz H."/>
        </authorList>
    </citation>
    <scope>NUCLEOTIDE SEQUENCE [LARGE SCALE GENOMIC DNA]</scope>
    <source>
        <strain evidence="3 4">DSM 15929</strain>
    </source>
</reference>
<organism evidence="3 4">
    <name type="scientific">Anaerocolumna jejuensis DSM 15929</name>
    <dbReference type="NCBI Taxonomy" id="1121322"/>
    <lineage>
        <taxon>Bacteria</taxon>
        <taxon>Bacillati</taxon>
        <taxon>Bacillota</taxon>
        <taxon>Clostridia</taxon>
        <taxon>Lachnospirales</taxon>
        <taxon>Lachnospiraceae</taxon>
        <taxon>Anaerocolumna</taxon>
    </lineage>
</organism>
<dbReference type="InterPro" id="IPR026272">
    <property type="entry name" value="SdpI"/>
</dbReference>
<evidence type="ECO:0000313" key="4">
    <source>
        <dbReference type="Proteomes" id="UP000184386"/>
    </source>
</evidence>
<evidence type="ECO:0000256" key="1">
    <source>
        <dbReference type="SAM" id="Phobius"/>
    </source>
</evidence>
<feature type="transmembrane region" description="Helical" evidence="1">
    <location>
        <begin position="116"/>
        <end position="138"/>
    </location>
</feature>
<evidence type="ECO:0000313" key="3">
    <source>
        <dbReference type="EMBL" id="SHJ54729.1"/>
    </source>
</evidence>
<dbReference type="EMBL" id="FRAC01000006">
    <property type="protein sequence ID" value="SHJ54729.1"/>
    <property type="molecule type" value="Genomic_DNA"/>
</dbReference>
<feature type="transmembrane region" description="Helical" evidence="1">
    <location>
        <begin position="7"/>
        <end position="26"/>
    </location>
</feature>
<dbReference type="Pfam" id="PF07853">
    <property type="entry name" value="DUF1648"/>
    <property type="match status" value="1"/>
</dbReference>
<dbReference type="AlphaFoldDB" id="A0A1M6K6W9"/>
<feature type="transmembrane region" description="Helical" evidence="1">
    <location>
        <begin position="83"/>
        <end position="104"/>
    </location>
</feature>
<gene>
    <name evidence="3" type="ORF">SAMN02745136_00345</name>
</gene>
<accession>A0A1M6K6W9</accession>
<sequence length="221" mass="25362">MNKFKKLYYCLMFLPLVITLISLIFLPDLIPAHFSGDKADRYGSKYETLLLPVLTILFGYFLLTMGKESSKKETQRNNNNEQISVITGLCTLLVFNILCLYFLYVDFHKITNLTQVPVDLFSLLFTVLGITFIIIGNYMPKLKLNSIIGLRTSWSMKNETTWKKSQKFGGASFIILGILMVIGNVFFFHNMESFLITMVLLGIDLIVSVVYTYFMAKKYSN</sequence>
<dbReference type="InterPro" id="IPR012867">
    <property type="entry name" value="DUF1648"/>
</dbReference>